<dbReference type="PANTHER" id="PTHR21629:SF5">
    <property type="entry name" value="C6 DOMAIN-CONTAINING PROTEIN"/>
    <property type="match status" value="1"/>
</dbReference>
<dbReference type="InterPro" id="IPR002601">
    <property type="entry name" value="C6_domain"/>
</dbReference>
<dbReference type="AlphaFoldDB" id="A0AAN5CMA4"/>
<keyword evidence="4" id="KW-1185">Reference proteome</keyword>
<feature type="chain" id="PRO_5042966531" description="C6 domain-containing protein" evidence="1">
    <location>
        <begin position="20"/>
        <end position="130"/>
    </location>
</feature>
<dbReference type="EMBL" id="BTRK01000004">
    <property type="protein sequence ID" value="GMR46945.1"/>
    <property type="molecule type" value="Genomic_DNA"/>
</dbReference>
<gene>
    <name evidence="3" type="ORF">PMAYCL1PPCAC_17140</name>
</gene>
<proteinExistence type="predicted"/>
<protein>
    <recommendedName>
        <fullName evidence="2">C6 domain-containing protein</fullName>
    </recommendedName>
</protein>
<name>A0AAN5CMA4_9BILA</name>
<reference evidence="4" key="1">
    <citation type="submission" date="2022-10" db="EMBL/GenBank/DDBJ databases">
        <title>Genome assembly of Pristionchus species.</title>
        <authorList>
            <person name="Yoshida K."/>
            <person name="Sommer R.J."/>
        </authorList>
    </citation>
    <scope>NUCLEOTIDE SEQUENCE [LARGE SCALE GENOMIC DNA]</scope>
    <source>
        <strain evidence="4">RS5460</strain>
    </source>
</reference>
<feature type="non-terminal residue" evidence="3">
    <location>
        <position position="130"/>
    </location>
</feature>
<feature type="signal peptide" evidence="1">
    <location>
        <begin position="1"/>
        <end position="19"/>
    </location>
</feature>
<comment type="caution">
    <text evidence="3">The sequence shown here is derived from an EMBL/GenBank/DDBJ whole genome shotgun (WGS) entry which is preliminary data.</text>
</comment>
<dbReference type="Proteomes" id="UP001328107">
    <property type="component" value="Unassembled WGS sequence"/>
</dbReference>
<feature type="domain" description="C6" evidence="2">
    <location>
        <begin position="38"/>
        <end position="127"/>
    </location>
</feature>
<dbReference type="Pfam" id="PF01681">
    <property type="entry name" value="C6"/>
    <property type="match status" value="1"/>
</dbReference>
<evidence type="ECO:0000313" key="3">
    <source>
        <dbReference type="EMBL" id="GMR46945.1"/>
    </source>
</evidence>
<accession>A0AAN5CMA4</accession>
<evidence type="ECO:0000259" key="2">
    <source>
        <dbReference type="Pfam" id="PF01681"/>
    </source>
</evidence>
<dbReference type="PANTHER" id="PTHR21629">
    <property type="entry name" value="C6 DOMAIN-CONTAINING PROTEIN"/>
    <property type="match status" value="1"/>
</dbReference>
<evidence type="ECO:0000256" key="1">
    <source>
        <dbReference type="SAM" id="SignalP"/>
    </source>
</evidence>
<sequence length="130" mass="13051">MSSTSSALLLGLLLVAADACMRVTPGGPGMPAMNCKTCAANLIAITMAGNGAKPMTGDVTDATGTCAVRMFTCGPGMNSNIDINRGVGVVVDGDDGTVDMTAHFTVTCNAAGTAWQNAGVDITQLECAFD</sequence>
<organism evidence="3 4">
    <name type="scientific">Pristionchus mayeri</name>
    <dbReference type="NCBI Taxonomy" id="1317129"/>
    <lineage>
        <taxon>Eukaryota</taxon>
        <taxon>Metazoa</taxon>
        <taxon>Ecdysozoa</taxon>
        <taxon>Nematoda</taxon>
        <taxon>Chromadorea</taxon>
        <taxon>Rhabditida</taxon>
        <taxon>Rhabditina</taxon>
        <taxon>Diplogasteromorpha</taxon>
        <taxon>Diplogasteroidea</taxon>
        <taxon>Neodiplogasteridae</taxon>
        <taxon>Pristionchus</taxon>
    </lineage>
</organism>
<keyword evidence="1" id="KW-0732">Signal</keyword>
<evidence type="ECO:0000313" key="4">
    <source>
        <dbReference type="Proteomes" id="UP001328107"/>
    </source>
</evidence>